<feature type="compositionally biased region" description="Basic and acidic residues" evidence="1">
    <location>
        <begin position="589"/>
        <end position="606"/>
    </location>
</feature>
<gene>
    <name evidence="2" type="ORF">LAMO00422_LOCUS15668</name>
</gene>
<feature type="compositionally biased region" description="Low complexity" evidence="1">
    <location>
        <begin position="566"/>
        <end position="584"/>
    </location>
</feature>
<name>A0A7S0H5A5_9EUKA</name>
<protein>
    <recommendedName>
        <fullName evidence="3">DEK C-terminal domain-containing protein</fullName>
    </recommendedName>
</protein>
<feature type="compositionally biased region" description="Basic and acidic residues" evidence="1">
    <location>
        <begin position="378"/>
        <end position="390"/>
    </location>
</feature>
<feature type="region of interest" description="Disordered" evidence="1">
    <location>
        <begin position="294"/>
        <end position="440"/>
    </location>
</feature>
<feature type="region of interest" description="Disordered" evidence="1">
    <location>
        <begin position="527"/>
        <end position="606"/>
    </location>
</feature>
<organism evidence="2">
    <name type="scientific">Amorphochlora amoebiformis</name>
    <dbReference type="NCBI Taxonomy" id="1561963"/>
    <lineage>
        <taxon>Eukaryota</taxon>
        <taxon>Sar</taxon>
        <taxon>Rhizaria</taxon>
        <taxon>Cercozoa</taxon>
        <taxon>Chlorarachniophyceae</taxon>
        <taxon>Amorphochlora</taxon>
    </lineage>
</organism>
<sequence length="676" mass="75220">MAALRNNGQLDALLGNLNSIGGRTAQQREWDALSWFWRCPGDKPPVAPWRMPYLPDSLQHLISPVPKFPPAHRAARLMPQSQLPAGQVRPGVPANRRPTKRQTPNMNIPTKAMRRRSPPAPGRMPIGKRSASPQPRRGTKTRNPMLKTAATGAQKRNLSPQLGATLKPTSRPRAMGVSKPEAPPIDIKGLTAAEVCVLKPLGLAKLLQRRLKQPGPITSSTILRKAVSGKQLMDFDDESQLLGLGIGMTDARRLIAMVEALKRQDSAKVRRIEETNKNKKGEKPAYLAAALKLQAKKQQRRQVGSQSSSIASNRKPKPKLRTSALDKLRGPKPSVLTRKRKESPTTLTRKRKEPNKLSKAVRNTTNIANTQSPAKRSRVSEKDGKEAKNMEEEDPDEYDPSAEVVWFDESGSDASGLSPGIVDDESIEDSSSDDEKKHEDDEIAALVAEEMEYEEEQRKRRAQMKKTTEVTHIDYPWKINDKCETLIDGDWRPASIIKIKSGYPYVKVKDMLGNLFNQRLRVSTETYRTRMEISKNSPTHSSAEPTSDSVASGSSKRLEKRGQKIAQKGSAQAAAARAQYATSSRIAKPQRDHRSLKKSRSDTDKVDAREAQLDQLVGNAKFFLLVKKIVKAGSSAITRRDVRRKLEKTLGLDTGTLDNRKKKINEHIEKALKQIA</sequence>
<evidence type="ECO:0000313" key="2">
    <source>
        <dbReference type="EMBL" id="CAD8456721.1"/>
    </source>
</evidence>
<feature type="compositionally biased region" description="Polar residues" evidence="1">
    <location>
        <begin position="361"/>
        <end position="374"/>
    </location>
</feature>
<evidence type="ECO:0000256" key="1">
    <source>
        <dbReference type="SAM" id="MobiDB-lite"/>
    </source>
</evidence>
<feature type="compositionally biased region" description="Polar residues" evidence="1">
    <location>
        <begin position="534"/>
        <end position="555"/>
    </location>
</feature>
<evidence type="ECO:0008006" key="3">
    <source>
        <dbReference type="Google" id="ProtNLM"/>
    </source>
</evidence>
<dbReference type="EMBL" id="HBEM01022991">
    <property type="protein sequence ID" value="CAD8456721.1"/>
    <property type="molecule type" value="Transcribed_RNA"/>
</dbReference>
<reference evidence="2" key="1">
    <citation type="submission" date="2021-01" db="EMBL/GenBank/DDBJ databases">
        <authorList>
            <person name="Corre E."/>
            <person name="Pelletier E."/>
            <person name="Niang G."/>
            <person name="Scheremetjew M."/>
            <person name="Finn R."/>
            <person name="Kale V."/>
            <person name="Holt S."/>
            <person name="Cochrane G."/>
            <person name="Meng A."/>
            <person name="Brown T."/>
            <person name="Cohen L."/>
        </authorList>
    </citation>
    <scope>NUCLEOTIDE SEQUENCE</scope>
    <source>
        <strain evidence="2">CCMP2058</strain>
    </source>
</reference>
<dbReference type="AlphaFoldDB" id="A0A7S0H5A5"/>
<feature type="region of interest" description="Disordered" evidence="1">
    <location>
        <begin position="84"/>
        <end position="153"/>
    </location>
</feature>
<proteinExistence type="predicted"/>
<feature type="compositionally biased region" description="Acidic residues" evidence="1">
    <location>
        <begin position="422"/>
        <end position="432"/>
    </location>
</feature>
<feature type="region of interest" description="Disordered" evidence="1">
    <location>
        <begin position="162"/>
        <end position="181"/>
    </location>
</feature>
<feature type="compositionally biased region" description="Acidic residues" evidence="1">
    <location>
        <begin position="391"/>
        <end position="400"/>
    </location>
</feature>
<accession>A0A7S0H5A5</accession>